<dbReference type="Gene3D" id="3.40.350.10">
    <property type="entry name" value="Creatinase/prolidase N-terminal domain"/>
    <property type="match status" value="1"/>
</dbReference>
<dbReference type="Proteomes" id="UP000270924">
    <property type="component" value="Unassembled WGS sequence"/>
</dbReference>
<dbReference type="SMART" id="SM01011">
    <property type="entry name" value="AMP_N"/>
    <property type="match status" value="1"/>
</dbReference>
<organism evidence="17 18">
    <name type="scientific">Wuchereria bancrofti</name>
    <dbReference type="NCBI Taxonomy" id="6293"/>
    <lineage>
        <taxon>Eukaryota</taxon>
        <taxon>Metazoa</taxon>
        <taxon>Ecdysozoa</taxon>
        <taxon>Nematoda</taxon>
        <taxon>Chromadorea</taxon>
        <taxon>Rhabditida</taxon>
        <taxon>Spirurina</taxon>
        <taxon>Spiruromorpha</taxon>
        <taxon>Filarioidea</taxon>
        <taxon>Onchocercidae</taxon>
        <taxon>Wuchereria</taxon>
    </lineage>
</organism>
<evidence type="ECO:0000256" key="6">
    <source>
        <dbReference type="ARBA" id="ARBA00022997"/>
    </source>
</evidence>
<keyword evidence="5" id="KW-0378">Hydrolase</keyword>
<dbReference type="SUPFAM" id="SSF53092">
    <property type="entry name" value="Creatinase/prolidase N-terminal domain"/>
    <property type="match status" value="1"/>
</dbReference>
<comment type="cofactor">
    <cofactor evidence="1">
        <name>Mn(2+)</name>
        <dbReference type="ChEBI" id="CHEBI:29035"/>
    </cofactor>
</comment>
<comment type="catalytic activity">
    <reaction evidence="15">
        <text>Xaa-L-Pro dipeptide + H2O = an L-alpha-amino acid + L-proline</text>
        <dbReference type="Rhea" id="RHEA:76407"/>
        <dbReference type="ChEBI" id="CHEBI:15377"/>
        <dbReference type="ChEBI" id="CHEBI:59869"/>
        <dbReference type="ChEBI" id="CHEBI:60039"/>
        <dbReference type="ChEBI" id="CHEBI:195196"/>
        <dbReference type="EC" id="3.4.13.9"/>
    </reaction>
</comment>
<sequence length="441" mass="50429">MSFTMGNETFTVTAKLFTENRLRLVKMLKNKVQPGSVIVLKGGIEQNRYNTDAMDLPFRQESYFFWTFGVHESNCFGAIDIDSGKSFLFPPRLHPDFAIWHGNINNEEWYQKKYEVDEVHFNDQNIIIETLTNLHAKHVLLLKANNSDSNEILEPPTIDGLNNLSFDTAILYPIMAELRIFKTDYELDVMRYVCKVASEAHKAVMKAIKPGIYEYQLESLFRHHCYYYGGCRHLAYTCIASSGCNSAILHYGHENAPNTKKIIDGDLCLFDMGPEYNCYGLRWNQMHILAERIILSHLKDAGILCGDLDEMIEARIGAIFMPHGLGHFMGLDVHDCGGYLGDAEPRSILPGLKALRTTRTLRERMVITIEPGCYFIDTLLDAALNDSVQNKFIIKEKLNEFRGFGGVRIEDDIVIWSHGNERMSNVPRTVDEIEQFMSKDK</sequence>
<evidence type="ECO:0000313" key="18">
    <source>
        <dbReference type="Proteomes" id="UP000270924"/>
    </source>
</evidence>
<evidence type="ECO:0000256" key="14">
    <source>
        <dbReference type="ARBA" id="ARBA00044351"/>
    </source>
</evidence>
<evidence type="ECO:0000256" key="8">
    <source>
        <dbReference type="ARBA" id="ARBA00023211"/>
    </source>
</evidence>
<dbReference type="InterPro" id="IPR036005">
    <property type="entry name" value="Creatinase/aminopeptidase-like"/>
</dbReference>
<dbReference type="InParanoid" id="A0A3P7DDC7"/>
<dbReference type="AlphaFoldDB" id="A0A3P7DDC7"/>
<evidence type="ECO:0000256" key="2">
    <source>
        <dbReference type="ARBA" id="ARBA00011738"/>
    </source>
</evidence>
<dbReference type="GO" id="GO:0102009">
    <property type="term" value="F:proline dipeptidase activity"/>
    <property type="evidence" value="ECO:0007669"/>
    <property type="project" value="UniProtKB-EC"/>
</dbReference>
<dbReference type="InterPro" id="IPR052433">
    <property type="entry name" value="X-Pro_dipept-like"/>
</dbReference>
<dbReference type="OrthoDB" id="10261878at2759"/>
<keyword evidence="18" id="KW-1185">Reference proteome</keyword>
<dbReference type="PANTHER" id="PTHR48480:SF2">
    <property type="entry name" value="PEPTIDASE D"/>
    <property type="match status" value="1"/>
</dbReference>
<dbReference type="InterPro" id="IPR007865">
    <property type="entry name" value="Aminopep_P_N"/>
</dbReference>
<evidence type="ECO:0000256" key="9">
    <source>
        <dbReference type="ARBA" id="ARBA00043990"/>
    </source>
</evidence>
<evidence type="ECO:0000256" key="3">
    <source>
        <dbReference type="ARBA" id="ARBA00022670"/>
    </source>
</evidence>
<dbReference type="InterPro" id="IPR029149">
    <property type="entry name" value="Creatin/AminoP/Spt16_N"/>
</dbReference>
<proteinExistence type="inferred from homology"/>
<comment type="similarity">
    <text evidence="9">Belongs to the peptidase M24B family. Eukaryotic-type prolidase subfamily.</text>
</comment>
<evidence type="ECO:0000256" key="13">
    <source>
        <dbReference type="ARBA" id="ARBA00044284"/>
    </source>
</evidence>
<dbReference type="GO" id="GO:0070006">
    <property type="term" value="F:metalloaminopeptidase activity"/>
    <property type="evidence" value="ECO:0007669"/>
    <property type="project" value="InterPro"/>
</dbReference>
<keyword evidence="8" id="KW-0464">Manganese</keyword>
<evidence type="ECO:0000313" key="17">
    <source>
        <dbReference type="EMBL" id="VDM07790.1"/>
    </source>
</evidence>
<dbReference type="Pfam" id="PF05195">
    <property type="entry name" value="AMP_N"/>
    <property type="match status" value="1"/>
</dbReference>
<evidence type="ECO:0000256" key="10">
    <source>
        <dbReference type="ARBA" id="ARBA00044051"/>
    </source>
</evidence>
<feature type="domain" description="Aminopeptidase P N-terminal" evidence="16">
    <location>
        <begin position="12"/>
        <end position="150"/>
    </location>
</feature>
<dbReference type="SUPFAM" id="SSF55920">
    <property type="entry name" value="Creatinase/aminopeptidase"/>
    <property type="match status" value="1"/>
</dbReference>
<evidence type="ECO:0000256" key="12">
    <source>
        <dbReference type="ARBA" id="ARBA00044252"/>
    </source>
</evidence>
<evidence type="ECO:0000259" key="16">
    <source>
        <dbReference type="SMART" id="SM01011"/>
    </source>
</evidence>
<protein>
    <recommendedName>
        <fullName evidence="11">Xaa-Pro dipeptidase</fullName>
        <ecNumber evidence="10">3.4.13.9</ecNumber>
    </recommendedName>
    <alternativeName>
        <fullName evidence="14">Imidodipeptidase</fullName>
    </alternativeName>
    <alternativeName>
        <fullName evidence="12">Peptidase D</fullName>
    </alternativeName>
    <alternativeName>
        <fullName evidence="13">Proline dipeptidase</fullName>
    </alternativeName>
</protein>
<comment type="subunit">
    <text evidence="2">Homodimer.</text>
</comment>
<dbReference type="InterPro" id="IPR000994">
    <property type="entry name" value="Pept_M24"/>
</dbReference>
<evidence type="ECO:0000256" key="7">
    <source>
        <dbReference type="ARBA" id="ARBA00023049"/>
    </source>
</evidence>
<dbReference type="EC" id="3.4.13.9" evidence="10"/>
<dbReference type="GO" id="GO:0030145">
    <property type="term" value="F:manganese ion binding"/>
    <property type="evidence" value="ECO:0007669"/>
    <property type="project" value="InterPro"/>
</dbReference>
<evidence type="ECO:0000256" key="4">
    <source>
        <dbReference type="ARBA" id="ARBA00022723"/>
    </source>
</evidence>
<keyword evidence="4" id="KW-0479">Metal-binding</keyword>
<evidence type="ECO:0000256" key="1">
    <source>
        <dbReference type="ARBA" id="ARBA00001936"/>
    </source>
</evidence>
<gene>
    <name evidence="17" type="ORF">WBA_LOCUS1176</name>
</gene>
<name>A0A3P7DDC7_WUCBA</name>
<dbReference type="PANTHER" id="PTHR48480">
    <property type="match status" value="1"/>
</dbReference>
<evidence type="ECO:0000256" key="15">
    <source>
        <dbReference type="ARBA" id="ARBA00048994"/>
    </source>
</evidence>
<dbReference type="FunCoup" id="A0A3P7DDC7">
    <property type="interactions" value="1074"/>
</dbReference>
<keyword evidence="6" id="KW-0224">Dipeptidase</keyword>
<keyword evidence="3" id="KW-0645">Protease</keyword>
<evidence type="ECO:0000256" key="5">
    <source>
        <dbReference type="ARBA" id="ARBA00022801"/>
    </source>
</evidence>
<dbReference type="CDD" id="cd01087">
    <property type="entry name" value="Prolidase"/>
    <property type="match status" value="1"/>
</dbReference>
<dbReference type="GO" id="GO:0006508">
    <property type="term" value="P:proteolysis"/>
    <property type="evidence" value="ECO:0007669"/>
    <property type="project" value="UniProtKB-KW"/>
</dbReference>
<evidence type="ECO:0000256" key="11">
    <source>
        <dbReference type="ARBA" id="ARBA00044141"/>
    </source>
</evidence>
<keyword evidence="7" id="KW-0482">Metalloprotease</keyword>
<dbReference type="OMA" id="DAHALFF"/>
<accession>A0A3P7DDC7</accession>
<dbReference type="EMBL" id="UYWW01000223">
    <property type="protein sequence ID" value="VDM07790.1"/>
    <property type="molecule type" value="Genomic_DNA"/>
</dbReference>
<reference evidence="17 18" key="1">
    <citation type="submission" date="2018-11" db="EMBL/GenBank/DDBJ databases">
        <authorList>
            <consortium name="Pathogen Informatics"/>
        </authorList>
    </citation>
    <scope>NUCLEOTIDE SEQUENCE [LARGE SCALE GENOMIC DNA]</scope>
</reference>
<dbReference type="Pfam" id="PF00557">
    <property type="entry name" value="Peptidase_M24"/>
    <property type="match status" value="1"/>
</dbReference>
<dbReference type="Gene3D" id="3.90.230.10">
    <property type="entry name" value="Creatinase/methionine aminopeptidase superfamily"/>
    <property type="match status" value="2"/>
</dbReference>